<evidence type="ECO:0000256" key="5">
    <source>
        <dbReference type="ARBA" id="ARBA00023242"/>
    </source>
</evidence>
<gene>
    <name evidence="7" type="ORF">BDV25DRAFT_130321</name>
</gene>
<evidence type="ECO:0000256" key="3">
    <source>
        <dbReference type="ARBA" id="ARBA00023015"/>
    </source>
</evidence>
<dbReference type="EMBL" id="ML742121">
    <property type="protein sequence ID" value="KAE8149493.1"/>
    <property type="molecule type" value="Genomic_DNA"/>
</dbReference>
<dbReference type="AlphaFoldDB" id="A0A5N6TT09"/>
<dbReference type="PANTHER" id="PTHR47660">
    <property type="entry name" value="TRANSCRIPTION FACTOR WITH C2H2 AND ZN(2)-CYS(6) DNA BINDING DOMAIN (EUROFUNG)-RELATED-RELATED"/>
    <property type="match status" value="1"/>
</dbReference>
<evidence type="ECO:0000256" key="1">
    <source>
        <dbReference type="ARBA" id="ARBA00022723"/>
    </source>
</evidence>
<evidence type="ECO:0000256" key="2">
    <source>
        <dbReference type="ARBA" id="ARBA00022833"/>
    </source>
</evidence>
<evidence type="ECO:0000313" key="8">
    <source>
        <dbReference type="Proteomes" id="UP000325780"/>
    </source>
</evidence>
<evidence type="ECO:0000313" key="7">
    <source>
        <dbReference type="EMBL" id="KAE8149493.1"/>
    </source>
</evidence>
<proteinExistence type="predicted"/>
<feature type="signal peptide" evidence="6">
    <location>
        <begin position="1"/>
        <end position="17"/>
    </location>
</feature>
<evidence type="ECO:0008006" key="9">
    <source>
        <dbReference type="Google" id="ProtNLM"/>
    </source>
</evidence>
<dbReference type="PANTHER" id="PTHR47660:SF2">
    <property type="entry name" value="TRANSCRIPTION FACTOR WITH C2H2 AND ZN(2)-CYS(6) DNA BINDING DOMAIN (EUROFUNG)"/>
    <property type="match status" value="1"/>
</dbReference>
<keyword evidence="8" id="KW-1185">Reference proteome</keyword>
<dbReference type="CDD" id="cd12148">
    <property type="entry name" value="fungal_TF_MHR"/>
    <property type="match status" value="1"/>
</dbReference>
<keyword evidence="6" id="KW-0732">Signal</keyword>
<dbReference type="Proteomes" id="UP000325780">
    <property type="component" value="Unassembled WGS sequence"/>
</dbReference>
<sequence length="420" mass="47334">MLTQLVLAHHMLFLVIATEGTLCPTRSQMLYRYTITAAEKLGLFSLNIEQTSDTLFSTVIEDQMSWKLWSRVESVKNLIIGLTLLDSSLSRILSTSPMINTDNLQLALPCDSVLYRARTAAEWSQLARQGFSLTGPTMSLPSRVHISCLYGPMCVILVRMTANYHRLIVNSDLVPEDQHQHVPWRIYSLDKRARMITPLVVHFIQQYEVNLQGSNPNCVVMWHNLCLWLTADTRLLERAAGREGSEVMQLARQSLYVWAKTPAARRACLHAAQIFYSLSNWRPSYGIGYQPVNCLFQSALVLSLYILVSQEPENTQQYRNEVFDLARANIDWKSVGDEGLAEAPTDPSATGCPAVNFIRYGGPIVVCGKTYVGGARHARRLILDFASLLDEVGKHWMATYPRLLYMIHDTMVDGYVGTPS</sequence>
<feature type="chain" id="PRO_5024809995" description="Transcription factor domain-containing protein" evidence="6">
    <location>
        <begin position="18"/>
        <end position="420"/>
    </location>
</feature>
<dbReference type="OrthoDB" id="10018191at2759"/>
<keyword evidence="4" id="KW-0804">Transcription</keyword>
<organism evidence="7 8">
    <name type="scientific">Aspergillus avenaceus</name>
    <dbReference type="NCBI Taxonomy" id="36643"/>
    <lineage>
        <taxon>Eukaryota</taxon>
        <taxon>Fungi</taxon>
        <taxon>Dikarya</taxon>
        <taxon>Ascomycota</taxon>
        <taxon>Pezizomycotina</taxon>
        <taxon>Eurotiomycetes</taxon>
        <taxon>Eurotiomycetidae</taxon>
        <taxon>Eurotiales</taxon>
        <taxon>Aspergillaceae</taxon>
        <taxon>Aspergillus</taxon>
        <taxon>Aspergillus subgen. Circumdati</taxon>
    </lineage>
</organism>
<keyword evidence="1" id="KW-0479">Metal-binding</keyword>
<reference evidence="7 8" key="1">
    <citation type="submission" date="2019-04" db="EMBL/GenBank/DDBJ databases">
        <title>Friends and foes A comparative genomics study of 23 Aspergillus species from section Flavi.</title>
        <authorList>
            <consortium name="DOE Joint Genome Institute"/>
            <person name="Kjaerbolling I."/>
            <person name="Vesth T."/>
            <person name="Frisvad J.C."/>
            <person name="Nybo J.L."/>
            <person name="Theobald S."/>
            <person name="Kildgaard S."/>
            <person name="Isbrandt T."/>
            <person name="Kuo A."/>
            <person name="Sato A."/>
            <person name="Lyhne E.K."/>
            <person name="Kogle M.E."/>
            <person name="Wiebenga A."/>
            <person name="Kun R.S."/>
            <person name="Lubbers R.J."/>
            <person name="Makela M.R."/>
            <person name="Barry K."/>
            <person name="Chovatia M."/>
            <person name="Clum A."/>
            <person name="Daum C."/>
            <person name="Haridas S."/>
            <person name="He G."/>
            <person name="LaButti K."/>
            <person name="Lipzen A."/>
            <person name="Mondo S."/>
            <person name="Riley R."/>
            <person name="Salamov A."/>
            <person name="Simmons B.A."/>
            <person name="Magnuson J.K."/>
            <person name="Henrissat B."/>
            <person name="Mortensen U.H."/>
            <person name="Larsen T.O."/>
            <person name="Devries R.P."/>
            <person name="Grigoriev I.V."/>
            <person name="Machida M."/>
            <person name="Baker S.E."/>
            <person name="Andersen M.R."/>
        </authorList>
    </citation>
    <scope>NUCLEOTIDE SEQUENCE [LARGE SCALE GENOMIC DNA]</scope>
    <source>
        <strain evidence="7 8">IBT 18842</strain>
    </source>
</reference>
<name>A0A5N6TT09_ASPAV</name>
<protein>
    <recommendedName>
        <fullName evidence="9">Transcription factor domain-containing protein</fullName>
    </recommendedName>
</protein>
<evidence type="ECO:0000256" key="6">
    <source>
        <dbReference type="SAM" id="SignalP"/>
    </source>
</evidence>
<keyword evidence="2" id="KW-0862">Zinc</keyword>
<accession>A0A5N6TT09</accession>
<keyword evidence="3" id="KW-0805">Transcription regulation</keyword>
<evidence type="ECO:0000256" key="4">
    <source>
        <dbReference type="ARBA" id="ARBA00023163"/>
    </source>
</evidence>
<dbReference type="GO" id="GO:0046872">
    <property type="term" value="F:metal ion binding"/>
    <property type="evidence" value="ECO:0007669"/>
    <property type="project" value="UniProtKB-KW"/>
</dbReference>
<keyword evidence="5" id="KW-0539">Nucleus</keyword>